<evidence type="ECO:0008006" key="18">
    <source>
        <dbReference type="Google" id="ProtNLM"/>
    </source>
</evidence>
<comment type="subcellular location">
    <subcellularLocation>
        <location evidence="2">Endoplasmic reticulum lumen</location>
    </subcellularLocation>
</comment>
<evidence type="ECO:0000256" key="9">
    <source>
        <dbReference type="SAM" id="MobiDB-lite"/>
    </source>
</evidence>
<keyword evidence="7" id="KW-0256">Endoplasmic reticulum</keyword>
<evidence type="ECO:0000259" key="12">
    <source>
        <dbReference type="Pfam" id="PF18401"/>
    </source>
</evidence>
<dbReference type="UniPathway" id="UPA00378"/>
<comment type="similarity">
    <text evidence="4">Belongs to the glycosyltransferase 8 family.</text>
</comment>
<dbReference type="InterPro" id="IPR040525">
    <property type="entry name" value="UGGT_TRXL_4"/>
</dbReference>
<dbReference type="PANTHER" id="PTHR11226:SF0">
    <property type="entry name" value="UDP-GLUCOSE:GLYCOPROTEIN GLUCOSYLTRANSFERASE"/>
    <property type="match status" value="1"/>
</dbReference>
<feature type="domain" description="Glucosyltransferase 24 catalytic" evidence="15">
    <location>
        <begin position="1228"/>
        <end position="1494"/>
    </location>
</feature>
<dbReference type="OrthoDB" id="27683at2759"/>
<dbReference type="EMBL" id="ML220112">
    <property type="protein sequence ID" value="TGZ85725.1"/>
    <property type="molecule type" value="Genomic_DNA"/>
</dbReference>
<feature type="chain" id="PRO_5020961757" description="UDP-glucose:glycoprotein glucosyltransferase" evidence="10">
    <location>
        <begin position="27"/>
        <end position="1554"/>
    </location>
</feature>
<evidence type="ECO:0000256" key="7">
    <source>
        <dbReference type="ARBA" id="ARBA00022824"/>
    </source>
</evidence>
<evidence type="ECO:0000256" key="4">
    <source>
        <dbReference type="ARBA" id="ARBA00006351"/>
    </source>
</evidence>
<dbReference type="CDD" id="cd06432">
    <property type="entry name" value="GT8_HUGT1_C_like"/>
    <property type="match status" value="1"/>
</dbReference>
<dbReference type="InterPro" id="IPR040693">
    <property type="entry name" value="UGGT_TRXL_1"/>
</dbReference>
<dbReference type="GO" id="GO:0018279">
    <property type="term" value="P:protein N-linked glycosylation via asparagine"/>
    <property type="evidence" value="ECO:0007669"/>
    <property type="project" value="TreeGrafter"/>
</dbReference>
<dbReference type="PANTHER" id="PTHR11226">
    <property type="entry name" value="UDP-GLUCOSE GLYCOPROTEIN:GLUCOSYLTRANSFERASE"/>
    <property type="match status" value="1"/>
</dbReference>
<dbReference type="FunCoup" id="A0A4V3SJY0">
    <property type="interactions" value="479"/>
</dbReference>
<feature type="compositionally biased region" description="Basic and acidic residues" evidence="9">
    <location>
        <begin position="1515"/>
        <end position="1554"/>
    </location>
</feature>
<dbReference type="GO" id="GO:0036503">
    <property type="term" value="P:ERAD pathway"/>
    <property type="evidence" value="ECO:0007669"/>
    <property type="project" value="TreeGrafter"/>
</dbReference>
<dbReference type="InterPro" id="IPR040692">
    <property type="entry name" value="UGGT_TRXL_3"/>
</dbReference>
<name>A0A4V3SJY0_9PEZI</name>
<dbReference type="Gene3D" id="3.90.550.10">
    <property type="entry name" value="Spore Coat Polysaccharide Biosynthesis Protein SpsA, Chain A"/>
    <property type="match status" value="1"/>
</dbReference>
<evidence type="ECO:0000256" key="10">
    <source>
        <dbReference type="SAM" id="SignalP"/>
    </source>
</evidence>
<feature type="signal peptide" evidence="10">
    <location>
        <begin position="1"/>
        <end position="26"/>
    </location>
</feature>
<dbReference type="FunFam" id="3.90.550.10:FF:000065">
    <property type="entry name" value="UDP-glucose:glycoprotein glucosyltransferase, putative"/>
    <property type="match status" value="1"/>
</dbReference>
<dbReference type="SUPFAM" id="SSF53448">
    <property type="entry name" value="Nucleotide-diphospho-sugar transferases"/>
    <property type="match status" value="1"/>
</dbReference>
<evidence type="ECO:0000256" key="3">
    <source>
        <dbReference type="ARBA" id="ARBA00004922"/>
    </source>
</evidence>
<evidence type="ECO:0000256" key="2">
    <source>
        <dbReference type="ARBA" id="ARBA00004319"/>
    </source>
</evidence>
<evidence type="ECO:0000313" key="16">
    <source>
        <dbReference type="EMBL" id="TGZ85725.1"/>
    </source>
</evidence>
<keyword evidence="5" id="KW-0808">Transferase</keyword>
<keyword evidence="6 10" id="KW-0732">Signal</keyword>
<evidence type="ECO:0000259" key="13">
    <source>
        <dbReference type="Pfam" id="PF18402"/>
    </source>
</evidence>
<dbReference type="Proteomes" id="UP000298138">
    <property type="component" value="Unassembled WGS sequence"/>
</dbReference>
<dbReference type="Pfam" id="PF18401">
    <property type="entry name" value="Thioredoxin_13"/>
    <property type="match status" value="1"/>
</dbReference>
<feature type="region of interest" description="Disordered" evidence="9">
    <location>
        <begin position="1502"/>
        <end position="1554"/>
    </location>
</feature>
<evidence type="ECO:0000256" key="6">
    <source>
        <dbReference type="ARBA" id="ARBA00022729"/>
    </source>
</evidence>
<keyword evidence="17" id="KW-1185">Reference proteome</keyword>
<sequence length="1554" mass="175407">MWWSLHPAKLLSVALLISPFLQVATSSPAVNVGLKASWDSAPYILELIETAAAENPSSYYPLVAAISSGEFNPNSSTDQALYTEFLRVATAHGYLTKPEELSLFNLALSIHAAAPRIEAHYQYYEQNLEPRLGDDYKPECHTWIQWGSRQICDLSDNIDTLKEPKLGDTTFEDLLPFDRTSGDEGKPVAIIYISDVMDRNLKILQKEAAKGKIEYRVRYRRSKTEEGRPVILSGYGVGLALKKTDYMVMDDRDLGDGAEETGKGSIKTSETQAVLEDSESQDITPLQGKDLAGLGYKAASFIMASENPFDTLQKLSQDFPKYQAKLAAVETDEELVDELGDNWDMLFGPGVNQMFINGLQMEDSHINVFGLIEHLRGETRLIDGFKKLGLNTTEVMKLLTHETLTQAKADKTQRFDYRDVKEGGDVIFWLNDLEKDARYKDFIPRVFGLLRQVMPGSIHPVRKNIHQIVFPVDYSSQSDMMLISTQLRVYVHRKVAMRFGLVPMTTSQEAIDQAKVIYYLQDNYGLKYTLEYIDQSLVQKTWAKPSQKVFDEVVKGATGTLEGGKALSLQEVLSSEDLSNRMERAKKWGQRLGTDGPTPLILLNGQPIPKDEDWPAYMQPKLAADISLIQQATYLGELTDESSYPDWFLNDAAPRRNRHIFPEKGVDIKHINIAEVASAHKEVFKKLPKVNSNTVDRSKETNIWVVGDFDSPSGNELLTAAGEMQMHTTGANLVLINNPALLTEKPMLSTLLYHFQQVGPMTEVVFQQILLQVRSLIEKLDPRLDHVERFMEEFANFAKEETWGIPDHIEAGTFWGDARKLLASSGLKPGDRGLIVNGRVVGPIPVDEPFTFEDLQALVEYERRKRIEPVLKAAEDLGIMDKITQTDELGPAALTNQIALAGTPSVPLGFLDDPDMTRVDIRDKIALSYKHSGFTVGNKDSANIHIVVSLDPASEKAQKWVPLLNVISEMSGVYLELYLNPARTVSELPVKRFYRHVLQAKPQFDDKGFTINPRAGFENIPEKVLLSLSMDVPSSWLVTSKECIYDLDNLKIAALKDNLRGSDIEALYELRSILIEGHSSEVGGGAPQGAQLVLGTEKEPHIQDTIIMVNLGYFQLKANPGYYKINLKEGRSKEIYHIDTLGTKGQNSLADKDDKSEVALISFQGATLFPRLSRNPGMEDEKILAGDEAEEETTGALGKAVKWFKKAESLLGVGQNKANSVMNNHADINVFSVASGHLYERFLNIMMLSVMKHTDKTVKFWFIENFLSPSFKDFLPSMAKEYNFTYELVTYKWPHWLRAQKEKQREIWGYKILFLDVLFPLDLEKVIFVDADQIVRTDLKELVDLDLQGAPYGFTPMCDSRKEIEGFRFWKQGYWKTYLRGLPYHISALYVVDLKRFRQIAAGDRLRQQYHSLSADPNSLANLDQDLPNHMQSILPIHSLPQDWLWCETWCSDESLKTAKTIDLCNNPMTKEPKLDRARRQVPEWTLYDNEVARLAKRVAAERKDESGATAIEGHLVEAAKEEEDSRKKEEESSNGQKGDENDKEEKPRGHDEL</sequence>
<dbReference type="Pfam" id="PF06427">
    <property type="entry name" value="UDP-g_GGTase"/>
    <property type="match status" value="1"/>
</dbReference>
<dbReference type="GO" id="GO:0003980">
    <property type="term" value="F:UDP-glucose:glycoprotein glucosyltransferase activity"/>
    <property type="evidence" value="ECO:0007669"/>
    <property type="project" value="InterPro"/>
</dbReference>
<comment type="cofactor">
    <cofactor evidence="1">
        <name>Ca(2+)</name>
        <dbReference type="ChEBI" id="CHEBI:29108"/>
    </cofactor>
</comment>
<protein>
    <recommendedName>
        <fullName evidence="18">UDP-glucose:glycoprotein glucosyltransferase</fullName>
    </recommendedName>
</protein>
<evidence type="ECO:0000259" key="15">
    <source>
        <dbReference type="Pfam" id="PF18404"/>
    </source>
</evidence>
<dbReference type="GO" id="GO:0051082">
    <property type="term" value="F:unfolded protein binding"/>
    <property type="evidence" value="ECO:0007669"/>
    <property type="project" value="TreeGrafter"/>
</dbReference>
<feature type="domain" description="UDP-glucose:glycoprotein glucosyltransferase thioredoxin-like" evidence="14">
    <location>
        <begin position="672"/>
        <end position="887"/>
    </location>
</feature>
<feature type="domain" description="UGGT thioredoxin-like" evidence="12">
    <location>
        <begin position="279"/>
        <end position="411"/>
    </location>
</feature>
<feature type="domain" description="UGGT thioredoxin-like" evidence="11">
    <location>
        <begin position="41"/>
        <end position="226"/>
    </location>
</feature>
<dbReference type="Pfam" id="PF18402">
    <property type="entry name" value="Thioredoxin_14"/>
    <property type="match status" value="1"/>
</dbReference>
<evidence type="ECO:0000256" key="1">
    <source>
        <dbReference type="ARBA" id="ARBA00001913"/>
    </source>
</evidence>
<dbReference type="InterPro" id="IPR040694">
    <property type="entry name" value="UGGT_TRXL_2"/>
</dbReference>
<evidence type="ECO:0000259" key="14">
    <source>
        <dbReference type="Pfam" id="PF18403"/>
    </source>
</evidence>
<comment type="pathway">
    <text evidence="3">Protein modification; protein glycosylation.</text>
</comment>
<dbReference type="Pfam" id="PF18403">
    <property type="entry name" value="Thioredoxin_15"/>
    <property type="match status" value="1"/>
</dbReference>
<dbReference type="InterPro" id="IPR009448">
    <property type="entry name" value="UDP-g_GGtrans"/>
</dbReference>
<evidence type="ECO:0000259" key="11">
    <source>
        <dbReference type="Pfam" id="PF18400"/>
    </source>
</evidence>
<dbReference type="GO" id="GO:0005788">
    <property type="term" value="C:endoplasmic reticulum lumen"/>
    <property type="evidence" value="ECO:0007669"/>
    <property type="project" value="UniProtKB-SubCell"/>
</dbReference>
<dbReference type="STRING" id="341454.A0A4V3SJY0"/>
<gene>
    <name evidence="16" type="ORF">EX30DRAFT_393051</name>
</gene>
<evidence type="ECO:0000256" key="5">
    <source>
        <dbReference type="ARBA" id="ARBA00022679"/>
    </source>
</evidence>
<accession>A0A4V3SJY0</accession>
<proteinExistence type="inferred from homology"/>
<dbReference type="InParanoid" id="A0A4V3SJY0"/>
<evidence type="ECO:0000256" key="8">
    <source>
        <dbReference type="ARBA" id="ARBA00023180"/>
    </source>
</evidence>
<keyword evidence="8" id="KW-0325">Glycoprotein</keyword>
<evidence type="ECO:0000313" key="17">
    <source>
        <dbReference type="Proteomes" id="UP000298138"/>
    </source>
</evidence>
<reference evidence="16 17" key="1">
    <citation type="submission" date="2019-04" db="EMBL/GenBank/DDBJ databases">
        <title>Comparative genomics and transcriptomics to analyze fruiting body development in filamentous ascomycetes.</title>
        <authorList>
            <consortium name="DOE Joint Genome Institute"/>
            <person name="Lutkenhaus R."/>
            <person name="Traeger S."/>
            <person name="Breuer J."/>
            <person name="Kuo A."/>
            <person name="Lipzen A."/>
            <person name="Pangilinan J."/>
            <person name="Dilworth D."/>
            <person name="Sandor L."/>
            <person name="Poggeler S."/>
            <person name="Barry K."/>
            <person name="Grigoriev I.V."/>
            <person name="Nowrousian M."/>
        </authorList>
    </citation>
    <scope>NUCLEOTIDE SEQUENCE [LARGE SCALE GENOMIC DNA]</scope>
    <source>
        <strain evidence="16 17">CBS 389.68</strain>
    </source>
</reference>
<feature type="domain" description="UGGT thioredoxin-like" evidence="13">
    <location>
        <begin position="415"/>
        <end position="660"/>
    </location>
</feature>
<dbReference type="Pfam" id="PF18404">
    <property type="entry name" value="Glyco_transf_24"/>
    <property type="match status" value="1"/>
</dbReference>
<organism evidence="16 17">
    <name type="scientific">Ascodesmis nigricans</name>
    <dbReference type="NCBI Taxonomy" id="341454"/>
    <lineage>
        <taxon>Eukaryota</taxon>
        <taxon>Fungi</taxon>
        <taxon>Dikarya</taxon>
        <taxon>Ascomycota</taxon>
        <taxon>Pezizomycotina</taxon>
        <taxon>Pezizomycetes</taxon>
        <taxon>Pezizales</taxon>
        <taxon>Ascodesmidaceae</taxon>
        <taxon>Ascodesmis</taxon>
    </lineage>
</organism>
<dbReference type="Pfam" id="PF18400">
    <property type="entry name" value="Thioredoxin_12"/>
    <property type="match status" value="1"/>
</dbReference>
<dbReference type="InterPro" id="IPR029044">
    <property type="entry name" value="Nucleotide-diphossugar_trans"/>
</dbReference>
<dbReference type="InterPro" id="IPR040497">
    <property type="entry name" value="Glyco_transf_24"/>
</dbReference>
<feature type="region of interest" description="Disordered" evidence="9">
    <location>
        <begin position="255"/>
        <end position="281"/>
    </location>
</feature>